<protein>
    <submittedName>
        <fullName evidence="1">Uncharacterized protein</fullName>
    </submittedName>
</protein>
<accession>A0A2X2J997</accession>
<name>A0A2X2J997_SPHMU</name>
<organism evidence="1 2">
    <name type="scientific">Sphingobacterium multivorum</name>
    <dbReference type="NCBI Taxonomy" id="28454"/>
    <lineage>
        <taxon>Bacteria</taxon>
        <taxon>Pseudomonadati</taxon>
        <taxon>Bacteroidota</taxon>
        <taxon>Sphingobacteriia</taxon>
        <taxon>Sphingobacteriales</taxon>
        <taxon>Sphingobacteriaceae</taxon>
        <taxon>Sphingobacterium</taxon>
    </lineage>
</organism>
<evidence type="ECO:0000313" key="2">
    <source>
        <dbReference type="Proteomes" id="UP000251241"/>
    </source>
</evidence>
<proteinExistence type="predicted"/>
<evidence type="ECO:0000313" key="1">
    <source>
        <dbReference type="EMBL" id="SPZ83615.1"/>
    </source>
</evidence>
<reference evidence="1 2" key="1">
    <citation type="submission" date="2018-06" db="EMBL/GenBank/DDBJ databases">
        <authorList>
            <consortium name="Pathogen Informatics"/>
            <person name="Doyle S."/>
        </authorList>
    </citation>
    <scope>NUCLEOTIDE SEQUENCE [LARGE SCALE GENOMIC DNA]</scope>
    <source>
        <strain evidence="1 2">NCTC11343</strain>
    </source>
</reference>
<sequence>MIYPMKTMCFFTSKLSKPFTVKDIDIIKNLKSGEITKVILKDGRVYYFIFNSEESRTFLCKSGD</sequence>
<dbReference type="EMBL" id="UAUU01000002">
    <property type="protein sequence ID" value="SPZ83615.1"/>
    <property type="molecule type" value="Genomic_DNA"/>
</dbReference>
<dbReference type="Proteomes" id="UP000251241">
    <property type="component" value="Unassembled WGS sequence"/>
</dbReference>
<dbReference type="AlphaFoldDB" id="A0A2X2J997"/>
<gene>
    <name evidence="1" type="ORF">NCTC11343_00134</name>
</gene>